<dbReference type="EMBL" id="AM711867">
    <property type="protein sequence ID" value="CAN02992.1"/>
    <property type="molecule type" value="Genomic_DNA"/>
</dbReference>
<organism evidence="2 3">
    <name type="scientific">Clavibacter michiganensis subsp. michiganensis (strain NCPPB 382)</name>
    <dbReference type="NCBI Taxonomy" id="443906"/>
    <lineage>
        <taxon>Bacteria</taxon>
        <taxon>Bacillati</taxon>
        <taxon>Actinomycetota</taxon>
        <taxon>Actinomycetes</taxon>
        <taxon>Micrococcales</taxon>
        <taxon>Microbacteriaceae</taxon>
        <taxon>Clavibacter</taxon>
    </lineage>
</organism>
<name>A5CV53_CLAM3</name>
<reference evidence="2 3" key="1">
    <citation type="journal article" date="2008" name="J. Bacteriol.">
        <title>The genome sequence of the tomato-pathogenic actinomycete Clavibacter michiganensis subsp. michiganensis NCPPB382 reveals a large island involved in pathogenicity.</title>
        <authorList>
            <person name="Gartemann K.H."/>
            <person name="Abt B."/>
            <person name="Bekel T."/>
            <person name="Burger A."/>
            <person name="Engemann J."/>
            <person name="Flugel M."/>
            <person name="Gaigalat L."/>
            <person name="Goesmann A."/>
            <person name="Grafen I."/>
            <person name="Kalinowski J."/>
            <person name="Kaup O."/>
            <person name="Kirchner O."/>
            <person name="Krause L."/>
            <person name="Linke B."/>
            <person name="McHardy A."/>
            <person name="Meyer F."/>
            <person name="Pohle S."/>
            <person name="Ruckert C."/>
            <person name="Schneiker S."/>
            <person name="Zellermann E.M."/>
            <person name="Puhler A."/>
            <person name="Eichenlaub R."/>
            <person name="Kaiser O."/>
            <person name="Bartels D."/>
        </authorList>
    </citation>
    <scope>NUCLEOTIDE SEQUENCE [LARGE SCALE GENOMIC DNA]</scope>
    <source>
        <strain evidence="2 3">NCPPB 382</strain>
    </source>
</reference>
<dbReference type="RefSeq" id="WP_012039593.1">
    <property type="nucleotide sequence ID" value="NC_009480.1"/>
</dbReference>
<protein>
    <submittedName>
        <fullName evidence="2">Hypothetical membrane protein</fullName>
    </submittedName>
</protein>
<sequence length="207" mass="21314">MSWWIRTHRGAWLLALTVVTGVFVATVGDVTFLFPALQGSTPFGRVALVAAVPVVPAIALSAALHAGSRGNHLVASRRVMVGDALLTIGVIAVTAITMVAALPLGASPSVVEAGMRNTIAYICLAMVTGAYVGYRQQAITPVVYLLLASLFGREAGGTVAVWAWPVGAGDDVAFMLVPVILAAAAAFVLGRRIARGRVDAGGRMPPA</sequence>
<dbReference type="OrthoDB" id="5023614at2"/>
<dbReference type="GeneID" id="92948921"/>
<evidence type="ECO:0000313" key="3">
    <source>
        <dbReference type="Proteomes" id="UP000001564"/>
    </source>
</evidence>
<keyword evidence="1" id="KW-1133">Transmembrane helix</keyword>
<dbReference type="HOGENOM" id="CLU_1365566_0_0_11"/>
<dbReference type="eggNOG" id="ENOG5031X1V">
    <property type="taxonomic scope" value="Bacteria"/>
</dbReference>
<feature type="transmembrane region" description="Helical" evidence="1">
    <location>
        <begin position="172"/>
        <end position="190"/>
    </location>
</feature>
<accession>A5CV53</accession>
<gene>
    <name evidence="2" type="ordered locus">CMM_2905</name>
</gene>
<proteinExistence type="predicted"/>
<feature type="transmembrane region" description="Helical" evidence="1">
    <location>
        <begin position="118"/>
        <end position="134"/>
    </location>
</feature>
<dbReference type="Proteomes" id="UP000001564">
    <property type="component" value="Chromosome"/>
</dbReference>
<feature type="transmembrane region" description="Helical" evidence="1">
    <location>
        <begin position="43"/>
        <end position="64"/>
    </location>
</feature>
<dbReference type="AlphaFoldDB" id="A5CV53"/>
<feature type="transmembrane region" description="Helical" evidence="1">
    <location>
        <begin position="141"/>
        <end position="166"/>
    </location>
</feature>
<dbReference type="KEGG" id="cmi:CMM_2905"/>
<feature type="transmembrane region" description="Helical" evidence="1">
    <location>
        <begin position="12"/>
        <end position="37"/>
    </location>
</feature>
<evidence type="ECO:0000313" key="2">
    <source>
        <dbReference type="EMBL" id="CAN02992.1"/>
    </source>
</evidence>
<keyword evidence="1" id="KW-0472">Membrane</keyword>
<evidence type="ECO:0000256" key="1">
    <source>
        <dbReference type="SAM" id="Phobius"/>
    </source>
</evidence>
<keyword evidence="1" id="KW-0812">Transmembrane</keyword>
<keyword evidence="3" id="KW-1185">Reference proteome</keyword>
<feature type="transmembrane region" description="Helical" evidence="1">
    <location>
        <begin position="84"/>
        <end position="106"/>
    </location>
</feature>